<dbReference type="SUPFAM" id="SSF53098">
    <property type="entry name" value="Ribonuclease H-like"/>
    <property type="match status" value="1"/>
</dbReference>
<dbReference type="Pfam" id="PF17919">
    <property type="entry name" value="RT_RNaseH_2"/>
    <property type="match status" value="1"/>
</dbReference>
<evidence type="ECO:0000259" key="11">
    <source>
        <dbReference type="PROSITE" id="PS50994"/>
    </source>
</evidence>
<gene>
    <name evidence="12" type="ORF">HNY73_017328</name>
</gene>
<dbReference type="InterPro" id="IPR043502">
    <property type="entry name" value="DNA/RNA_pol_sf"/>
</dbReference>
<dbReference type="CDD" id="cd01647">
    <property type="entry name" value="RT_LTR"/>
    <property type="match status" value="1"/>
</dbReference>
<dbReference type="GO" id="GO:0003676">
    <property type="term" value="F:nucleic acid binding"/>
    <property type="evidence" value="ECO:0007669"/>
    <property type="project" value="InterPro"/>
</dbReference>
<evidence type="ECO:0000256" key="5">
    <source>
        <dbReference type="ARBA" id="ARBA00022759"/>
    </source>
</evidence>
<feature type="domain" description="Integrase catalytic" evidence="11">
    <location>
        <begin position="846"/>
        <end position="1015"/>
    </location>
</feature>
<sequence length="1017" mass="116415">MSFLTRLHKGQLRFVAEELSEDVTSSDLKIPDLRKLILNSKNYDEEMVRGMFDILIEEAEQNRQARREEAERQAKREEAERQAKREEAERQAKREEVERKHALELKKLEIAAKTSDFVDSDLLPSAPKVDWQSQLRKFCTSSEDIGLYLPKRPKFCTACKKEGQGTKECTNKIPSPSVNAISAVSHVNNTTKNISIEGENTSALMDTAADISMLKYSFAQRLNKNITRKVTVPIRGIGGVKESLGIIIVNVITDKVKLREVLFYVVNDDTFEGPDVLKGNDIIDSPHVVIVRNQGRSKLVNIDELSVLRDFQVDEMPDRAVLRTLKEFVIEPRTVQWVTVFNEGKKSDGYVSYSTQDNMSNGITLAVYEGKTNELGCINNTTMHITEIPGSKPVSRSPYRASNYERQVLREIVQELKGQGVIRDSCSEYSSPVLLVSKKTGDKRMVIDYRHLNSQTIKDKFPLPCIDDLLERLSGFSLFCILDACQGFSQIPMDEESSRKAAFTTPDGHYEPTRLFFGFSNGPPVFQRAMSLALGDLLWSGVSCFVDDIFFGSTDFDDMIAKLRQVLEKLLNAGVTLKLSKCEFGMSEIEYLGFVIDKNGIRPGPRKLAAIAEYPVPKSKDELRRFLGLTSFFRRFITRYTSVAEPLTRLLKKNSLFIWTVDQKEAFEELRSKLISRPALKLFDPKDETELHTDASSVGLAGMLLQRNKYNNAFQLVYCVSRRTTQEEEKYHSSRLELIAAVWSMTRLRPLLLDGILYRIHHESGDLQNMRKLFVMPKSMRKYLAVRFHDFAGHFGMEKVVQMIRKQFWFPLMTSYIKQHIRQCVVCAYSKVPGGKSQGKLNAISPGSRPFEVIHMDFLGPFVTSTSRNKELLVFIDNMTKFVRLRPCPSCSTKNVLKYLDEFTNDFGCPRRIVTDRGSCFSSSLFEDYCKQFGIKHKLNSSQRPVQTDSHKDWDKILPEVQRCINWSLSKSIGKPPFELLYGYTPVKLGYFPHEYYQRPTNYKEVPKKILGFHKKR</sequence>
<dbReference type="InterPro" id="IPR021109">
    <property type="entry name" value="Peptidase_aspartic_dom_sf"/>
</dbReference>
<evidence type="ECO:0000256" key="8">
    <source>
        <dbReference type="SAM" id="MobiDB-lite"/>
    </source>
</evidence>
<organism evidence="12 13">
    <name type="scientific">Argiope bruennichi</name>
    <name type="common">Wasp spider</name>
    <name type="synonym">Aranea bruennichi</name>
    <dbReference type="NCBI Taxonomy" id="94029"/>
    <lineage>
        <taxon>Eukaryota</taxon>
        <taxon>Metazoa</taxon>
        <taxon>Ecdysozoa</taxon>
        <taxon>Arthropoda</taxon>
        <taxon>Chelicerata</taxon>
        <taxon>Arachnida</taxon>
        <taxon>Araneae</taxon>
        <taxon>Araneomorphae</taxon>
        <taxon>Entelegynae</taxon>
        <taxon>Araneoidea</taxon>
        <taxon>Araneidae</taxon>
        <taxon>Argiope</taxon>
    </lineage>
</organism>
<dbReference type="Gene3D" id="2.40.70.10">
    <property type="entry name" value="Acid Proteases"/>
    <property type="match status" value="1"/>
</dbReference>
<keyword evidence="7" id="KW-0511">Multifunctional enzyme</keyword>
<dbReference type="SUPFAM" id="SSF56672">
    <property type="entry name" value="DNA/RNA polymerases"/>
    <property type="match status" value="1"/>
</dbReference>
<dbReference type="InterPro" id="IPR000477">
    <property type="entry name" value="RT_dom"/>
</dbReference>
<proteinExistence type="predicted"/>
<evidence type="ECO:0000313" key="12">
    <source>
        <dbReference type="EMBL" id="KAF8774815.1"/>
    </source>
</evidence>
<protein>
    <recommendedName>
        <fullName evidence="1">RNA-directed DNA polymerase</fullName>
        <ecNumber evidence="1">2.7.7.49</ecNumber>
    </recommendedName>
</protein>
<evidence type="ECO:0000256" key="2">
    <source>
        <dbReference type="ARBA" id="ARBA00022679"/>
    </source>
</evidence>
<evidence type="ECO:0000256" key="7">
    <source>
        <dbReference type="ARBA" id="ARBA00023268"/>
    </source>
</evidence>
<reference evidence="12" key="2">
    <citation type="submission" date="2020-06" db="EMBL/GenBank/DDBJ databases">
        <authorList>
            <person name="Sheffer M."/>
        </authorList>
    </citation>
    <scope>NUCLEOTIDE SEQUENCE</scope>
</reference>
<dbReference type="InterPro" id="IPR036397">
    <property type="entry name" value="RNaseH_sf"/>
</dbReference>
<dbReference type="InterPro" id="IPR041588">
    <property type="entry name" value="Integrase_H2C2"/>
</dbReference>
<dbReference type="InterPro" id="IPR050951">
    <property type="entry name" value="Retrovirus_Pol_polyprotein"/>
</dbReference>
<evidence type="ECO:0000259" key="9">
    <source>
        <dbReference type="PROSITE" id="PS50175"/>
    </source>
</evidence>
<dbReference type="InterPro" id="IPR012337">
    <property type="entry name" value="RNaseH-like_sf"/>
</dbReference>
<feature type="domain" description="Reverse transcriptase" evidence="10">
    <location>
        <begin position="417"/>
        <end position="596"/>
    </location>
</feature>
<reference evidence="12" key="1">
    <citation type="journal article" date="2020" name="bioRxiv">
        <title>Chromosome-level reference genome of the European wasp spider Argiope bruennichi: a resource for studies on range expansion and evolutionary adaptation.</title>
        <authorList>
            <person name="Sheffer M.M."/>
            <person name="Hoppe A."/>
            <person name="Krehenwinkel H."/>
            <person name="Uhl G."/>
            <person name="Kuss A.W."/>
            <person name="Jensen L."/>
            <person name="Jensen C."/>
            <person name="Gillespie R.G."/>
            <person name="Hoff K.J."/>
            <person name="Prost S."/>
        </authorList>
    </citation>
    <scope>NUCLEOTIDE SEQUENCE</scope>
</reference>
<dbReference type="GO" id="GO:0004190">
    <property type="term" value="F:aspartic-type endopeptidase activity"/>
    <property type="evidence" value="ECO:0007669"/>
    <property type="project" value="InterPro"/>
</dbReference>
<dbReference type="GO" id="GO:0042575">
    <property type="term" value="C:DNA polymerase complex"/>
    <property type="evidence" value="ECO:0007669"/>
    <property type="project" value="UniProtKB-ARBA"/>
</dbReference>
<dbReference type="PROSITE" id="PS50994">
    <property type="entry name" value="INTEGRASE"/>
    <property type="match status" value="1"/>
</dbReference>
<dbReference type="InterPro" id="IPR001995">
    <property type="entry name" value="Peptidase_A2_cat"/>
</dbReference>
<keyword evidence="2" id="KW-0808">Transferase</keyword>
<dbReference type="InterPro" id="IPR041577">
    <property type="entry name" value="RT_RNaseH_2"/>
</dbReference>
<feature type="domain" description="Peptidase A2" evidence="9">
    <location>
        <begin position="201"/>
        <end position="282"/>
    </location>
</feature>
<feature type="region of interest" description="Disordered" evidence="8">
    <location>
        <begin position="66"/>
        <end position="98"/>
    </location>
</feature>
<keyword evidence="3" id="KW-0548">Nucleotidyltransferase</keyword>
<dbReference type="Pfam" id="PF13650">
    <property type="entry name" value="Asp_protease_2"/>
    <property type="match status" value="1"/>
</dbReference>
<name>A0A8T0EQL3_ARGBR</name>
<dbReference type="CDD" id="cd00303">
    <property type="entry name" value="retropepsin_like"/>
    <property type="match status" value="1"/>
</dbReference>
<dbReference type="EC" id="2.7.7.49" evidence="1"/>
<dbReference type="Gene3D" id="3.30.70.270">
    <property type="match status" value="2"/>
</dbReference>
<dbReference type="Pfam" id="PF00665">
    <property type="entry name" value="rve"/>
    <property type="match status" value="1"/>
</dbReference>
<dbReference type="Pfam" id="PF00078">
    <property type="entry name" value="RVT_1"/>
    <property type="match status" value="1"/>
</dbReference>
<keyword evidence="5" id="KW-0255">Endonuclease</keyword>
<dbReference type="Gene3D" id="3.10.10.10">
    <property type="entry name" value="HIV Type 1 Reverse Transcriptase, subunit A, domain 1"/>
    <property type="match status" value="1"/>
</dbReference>
<dbReference type="GO" id="GO:0006508">
    <property type="term" value="P:proteolysis"/>
    <property type="evidence" value="ECO:0007669"/>
    <property type="project" value="InterPro"/>
</dbReference>
<dbReference type="FunFam" id="1.10.340.70:FF:000001">
    <property type="entry name" value="Retrovirus-related Pol polyprotein from transposon gypsy-like Protein"/>
    <property type="match status" value="1"/>
</dbReference>
<dbReference type="PANTHER" id="PTHR37984:SF5">
    <property type="entry name" value="PROTEIN NYNRIN-LIKE"/>
    <property type="match status" value="1"/>
</dbReference>
<dbReference type="SUPFAM" id="SSF50630">
    <property type="entry name" value="Acid proteases"/>
    <property type="match status" value="1"/>
</dbReference>
<dbReference type="PANTHER" id="PTHR37984">
    <property type="entry name" value="PROTEIN CBG26694"/>
    <property type="match status" value="1"/>
</dbReference>
<dbReference type="FunFam" id="3.30.70.270:FF:000026">
    <property type="entry name" value="Transposon Ty3-G Gag-Pol polyprotein"/>
    <property type="match status" value="1"/>
</dbReference>
<dbReference type="PROSITE" id="PS50878">
    <property type="entry name" value="RT_POL"/>
    <property type="match status" value="1"/>
</dbReference>
<keyword evidence="13" id="KW-1185">Reference proteome</keyword>
<dbReference type="Proteomes" id="UP000807504">
    <property type="component" value="Unassembled WGS sequence"/>
</dbReference>
<dbReference type="AlphaFoldDB" id="A0A8T0EQL3"/>
<dbReference type="InterPro" id="IPR043128">
    <property type="entry name" value="Rev_trsase/Diguanyl_cyclase"/>
</dbReference>
<dbReference type="Gene3D" id="3.30.420.10">
    <property type="entry name" value="Ribonuclease H-like superfamily/Ribonuclease H"/>
    <property type="match status" value="1"/>
</dbReference>
<dbReference type="Gene3D" id="1.10.340.70">
    <property type="match status" value="1"/>
</dbReference>
<evidence type="ECO:0000256" key="6">
    <source>
        <dbReference type="ARBA" id="ARBA00022801"/>
    </source>
</evidence>
<dbReference type="Pfam" id="PF17921">
    <property type="entry name" value="Integrase_H2C2"/>
    <property type="match status" value="1"/>
</dbReference>
<dbReference type="GO" id="GO:0003964">
    <property type="term" value="F:RNA-directed DNA polymerase activity"/>
    <property type="evidence" value="ECO:0007669"/>
    <property type="project" value="UniProtKB-EC"/>
</dbReference>
<dbReference type="PROSITE" id="PS50175">
    <property type="entry name" value="ASP_PROT_RETROV"/>
    <property type="match status" value="1"/>
</dbReference>
<dbReference type="GO" id="GO:0015074">
    <property type="term" value="P:DNA integration"/>
    <property type="evidence" value="ECO:0007669"/>
    <property type="project" value="InterPro"/>
</dbReference>
<keyword evidence="6" id="KW-0378">Hydrolase</keyword>
<comment type="caution">
    <text evidence="12">The sequence shown here is derived from an EMBL/GenBank/DDBJ whole genome shotgun (WGS) entry which is preliminary data.</text>
</comment>
<evidence type="ECO:0000313" key="13">
    <source>
        <dbReference type="Proteomes" id="UP000807504"/>
    </source>
</evidence>
<evidence type="ECO:0000259" key="10">
    <source>
        <dbReference type="PROSITE" id="PS50878"/>
    </source>
</evidence>
<accession>A0A8T0EQL3</accession>
<dbReference type="GO" id="GO:0004519">
    <property type="term" value="F:endonuclease activity"/>
    <property type="evidence" value="ECO:0007669"/>
    <property type="project" value="UniProtKB-KW"/>
</dbReference>
<dbReference type="EMBL" id="JABXBU010002227">
    <property type="protein sequence ID" value="KAF8774815.1"/>
    <property type="molecule type" value="Genomic_DNA"/>
</dbReference>
<dbReference type="InterPro" id="IPR001584">
    <property type="entry name" value="Integrase_cat-core"/>
</dbReference>
<evidence type="ECO:0000256" key="3">
    <source>
        <dbReference type="ARBA" id="ARBA00022695"/>
    </source>
</evidence>
<evidence type="ECO:0000256" key="1">
    <source>
        <dbReference type="ARBA" id="ARBA00012493"/>
    </source>
</evidence>
<evidence type="ECO:0000256" key="4">
    <source>
        <dbReference type="ARBA" id="ARBA00022722"/>
    </source>
</evidence>
<keyword evidence="4" id="KW-0540">Nuclease</keyword>
<dbReference type="CDD" id="cd06503">
    <property type="entry name" value="ATP-synt_Fo_b"/>
    <property type="match status" value="1"/>
</dbReference>